<dbReference type="GO" id="GO:0005886">
    <property type="term" value="C:plasma membrane"/>
    <property type="evidence" value="ECO:0007669"/>
    <property type="project" value="UniProtKB-SubCell"/>
</dbReference>
<evidence type="ECO:0000256" key="8">
    <source>
        <dbReference type="ARBA" id="ARBA00022679"/>
    </source>
</evidence>
<gene>
    <name evidence="14" type="primary">opgH</name>
    <name evidence="14" type="ORF">A9E74_01484</name>
</gene>
<dbReference type="Gene3D" id="3.90.550.10">
    <property type="entry name" value="Spore Coat Polysaccharide Biosynthesis Protein SpsA, Chain A"/>
    <property type="match status" value="1"/>
</dbReference>
<evidence type="ECO:0000259" key="13">
    <source>
        <dbReference type="Pfam" id="PF13632"/>
    </source>
</evidence>
<feature type="transmembrane region" description="Helical" evidence="12">
    <location>
        <begin position="413"/>
        <end position="434"/>
    </location>
</feature>
<dbReference type="Proteomes" id="UP000094379">
    <property type="component" value="Unassembled WGS sequence"/>
</dbReference>
<evidence type="ECO:0000313" key="14">
    <source>
        <dbReference type="EMBL" id="ODN66787.1"/>
    </source>
</evidence>
<evidence type="ECO:0000256" key="10">
    <source>
        <dbReference type="ARBA" id="ARBA00022989"/>
    </source>
</evidence>
<keyword evidence="10 12" id="KW-1133">Transmembrane helix</keyword>
<dbReference type="NCBIfam" id="NF003962">
    <property type="entry name" value="PRK05454.2-5"/>
    <property type="match status" value="1"/>
</dbReference>
<evidence type="ECO:0000256" key="12">
    <source>
        <dbReference type="SAM" id="Phobius"/>
    </source>
</evidence>
<feature type="domain" description="Glycosyltransferase 2-like" evidence="13">
    <location>
        <begin position="232"/>
        <end position="424"/>
    </location>
</feature>
<evidence type="ECO:0000313" key="15">
    <source>
        <dbReference type="Proteomes" id="UP000094379"/>
    </source>
</evidence>
<keyword evidence="11 12" id="KW-0472">Membrane</keyword>
<comment type="subcellular location">
    <subcellularLocation>
        <location evidence="1">Cell inner membrane</location>
        <topology evidence="1">Multi-pass membrane protein</topology>
    </subcellularLocation>
</comment>
<feature type="transmembrane region" description="Helical" evidence="12">
    <location>
        <begin position="49"/>
        <end position="70"/>
    </location>
</feature>
<sequence>MSVELLTDNNEKSIAYERALPPESPLSMPRHGVYEQGLSMRHNQRTFFYILRTLVSRLFVLAVMLGLSYYGITEIYGVLSTTNNVTYLQWLFLILFSINFLWVSFAFAQALLGFLLHLKPRLIRQAEREADFTTAILLPIYNEDPIRIKAALKVMREDILNKAPGKFAFFILSDTNKADAWIAEEQAFLDLVNKDESGCPVYYRRRQNNSERKAGNIGDWVQRWGGAYEAMIVLDADSVMSGECMLKLSQRMAASPGVGLIQTLPTIIKANTLYGRLQQFANHCFGPIYAEGLSAWHGLSSNFWGHNAIIRTRAFAESSHLPILPGKPPFGGHVLSHDFIEAALLRRAGWGVRFDTDIQATFEESPPSLIDVMIRDRRWCQGNLQHTPFMFAQGFVLPTRLHIFSGLMSYLSAVFWLSLIVVGLAIAVQATYVRPEYFANPSLFPTWPVFDSERALNLFIVSMAIVIAPKVFGWFAALINIPRCMQFGGPILLTLSTLLEMIMSALYAPILMVHQFGVVVGIFRGKDSGWMPQSRDDGALNWASVARAHIGHTIFGIILAVISLVLSKELFYWLLPITGGLMLSIPLSWISGGARRSKLIKWLGLLRAPEEKHPAPIIKALEAQLSQLSDQPKQHAFIRLLNDPQLCKWHIAQLPDDAGQRPVFHPPRILAEWKVRHAESMQQLETWLEPAESMAFLSQRDCLQQLKSLEHSFLKQVV</sequence>
<keyword evidence="6" id="KW-0997">Cell inner membrane</keyword>
<dbReference type="PANTHER" id="PTHR43867:SF5">
    <property type="entry name" value="GLUCANS BIOSYNTHESIS GLUCOSYLTRANSFERASE H"/>
    <property type="match status" value="1"/>
</dbReference>
<keyword evidence="9 12" id="KW-0812">Transmembrane</keyword>
<proteinExistence type="inferred from homology"/>
<feature type="transmembrane region" description="Helical" evidence="12">
    <location>
        <begin position="571"/>
        <end position="591"/>
    </location>
</feature>
<evidence type="ECO:0000256" key="1">
    <source>
        <dbReference type="ARBA" id="ARBA00004429"/>
    </source>
</evidence>
<reference evidence="14 15" key="1">
    <citation type="submission" date="2016-07" db="EMBL/GenBank/DDBJ databases">
        <title>Draft Genome Sequence of Methylophaga muralis Bur 1.</title>
        <authorList>
            <person name="Vasilenko O.V."/>
            <person name="Doronina N.V."/>
            <person name="Shmareva M.N."/>
            <person name="Tarlachkov S.V."/>
            <person name="Mustakhimov I."/>
            <person name="Trotsenko Y.A."/>
        </authorList>
    </citation>
    <scope>NUCLEOTIDE SEQUENCE [LARGE SCALE GENOMIC DNA]</scope>
    <source>
        <strain evidence="14 15">Bur 1</strain>
    </source>
</reference>
<keyword evidence="15" id="KW-1185">Reference proteome</keyword>
<feature type="transmembrane region" description="Helical" evidence="12">
    <location>
        <begin position="90"/>
        <end position="118"/>
    </location>
</feature>
<keyword evidence="7 14" id="KW-0328">Glycosyltransferase</keyword>
<evidence type="ECO:0000256" key="3">
    <source>
        <dbReference type="ARBA" id="ARBA00009337"/>
    </source>
</evidence>
<name>A0A1E3GRY9_9GAMM</name>
<feature type="transmembrane region" description="Helical" evidence="12">
    <location>
        <begin position="501"/>
        <end position="523"/>
    </location>
</feature>
<feature type="transmembrane region" description="Helical" evidence="12">
    <location>
        <begin position="544"/>
        <end position="565"/>
    </location>
</feature>
<dbReference type="Pfam" id="PF13632">
    <property type="entry name" value="Glyco_trans_2_3"/>
    <property type="match status" value="1"/>
</dbReference>
<dbReference type="STRING" id="291169.A9E74_01484"/>
<evidence type="ECO:0000256" key="9">
    <source>
        <dbReference type="ARBA" id="ARBA00022692"/>
    </source>
</evidence>
<evidence type="ECO:0000256" key="4">
    <source>
        <dbReference type="ARBA" id="ARBA00020585"/>
    </source>
</evidence>
<evidence type="ECO:0000256" key="5">
    <source>
        <dbReference type="ARBA" id="ARBA00022475"/>
    </source>
</evidence>
<evidence type="ECO:0000256" key="6">
    <source>
        <dbReference type="ARBA" id="ARBA00022519"/>
    </source>
</evidence>
<protein>
    <recommendedName>
        <fullName evidence="4">Glucans biosynthesis glucosyltransferase H</fullName>
    </recommendedName>
</protein>
<comment type="similarity">
    <text evidence="3">Belongs to the glycosyltransferase 2 family. OpgH subfamily.</text>
</comment>
<comment type="pathway">
    <text evidence="2">Glycan metabolism; osmoregulated periplasmic glucan (OPG) biosynthesis.</text>
</comment>
<evidence type="ECO:0000256" key="7">
    <source>
        <dbReference type="ARBA" id="ARBA00022676"/>
    </source>
</evidence>
<dbReference type="AlphaFoldDB" id="A0A1E3GRY9"/>
<organism evidence="14 15">
    <name type="scientific">Methylophaga muralis</name>
    <dbReference type="NCBI Taxonomy" id="291169"/>
    <lineage>
        <taxon>Bacteria</taxon>
        <taxon>Pseudomonadati</taxon>
        <taxon>Pseudomonadota</taxon>
        <taxon>Gammaproteobacteria</taxon>
        <taxon>Thiotrichales</taxon>
        <taxon>Piscirickettsiaceae</taxon>
        <taxon>Methylophaga</taxon>
    </lineage>
</organism>
<dbReference type="InterPro" id="IPR001173">
    <property type="entry name" value="Glyco_trans_2-like"/>
</dbReference>
<dbReference type="GO" id="GO:0016758">
    <property type="term" value="F:hexosyltransferase activity"/>
    <property type="evidence" value="ECO:0007669"/>
    <property type="project" value="TreeGrafter"/>
</dbReference>
<evidence type="ECO:0000256" key="2">
    <source>
        <dbReference type="ARBA" id="ARBA00005001"/>
    </source>
</evidence>
<comment type="caution">
    <text evidence="14">The sequence shown here is derived from an EMBL/GenBank/DDBJ whole genome shotgun (WGS) entry which is preliminary data.</text>
</comment>
<dbReference type="SUPFAM" id="SSF53448">
    <property type="entry name" value="Nucleotide-diphospho-sugar transferases"/>
    <property type="match status" value="1"/>
</dbReference>
<evidence type="ECO:0000256" key="11">
    <source>
        <dbReference type="ARBA" id="ARBA00023136"/>
    </source>
</evidence>
<dbReference type="NCBIfam" id="NF003958">
    <property type="entry name" value="PRK05454.2-1"/>
    <property type="match status" value="1"/>
</dbReference>
<keyword evidence="8 14" id="KW-0808">Transferase</keyword>
<feature type="transmembrane region" description="Helical" evidence="12">
    <location>
        <begin position="455"/>
        <end position="481"/>
    </location>
</feature>
<dbReference type="EMBL" id="MCRI01000013">
    <property type="protein sequence ID" value="ODN66787.1"/>
    <property type="molecule type" value="Genomic_DNA"/>
</dbReference>
<dbReference type="RefSeq" id="WP_069295953.1">
    <property type="nucleotide sequence ID" value="NZ_MCRI01000013.1"/>
</dbReference>
<dbReference type="PATRIC" id="fig|291169.3.peg.1488"/>
<dbReference type="InterPro" id="IPR050321">
    <property type="entry name" value="Glycosyltr_2/OpgH_subfam"/>
</dbReference>
<keyword evidence="5" id="KW-1003">Cell membrane</keyword>
<dbReference type="PANTHER" id="PTHR43867">
    <property type="entry name" value="CELLULOSE SYNTHASE CATALYTIC SUBUNIT A [UDP-FORMING]"/>
    <property type="match status" value="1"/>
</dbReference>
<accession>A0A1E3GRY9</accession>
<dbReference type="InterPro" id="IPR029044">
    <property type="entry name" value="Nucleotide-diphossugar_trans"/>
</dbReference>
<dbReference type="CDD" id="cd04191">
    <property type="entry name" value="Glucan_BSP_MdoH"/>
    <property type="match status" value="1"/>
</dbReference>